<dbReference type="VEuPathDB" id="FungiDB:LCOR_04307.1"/>
<evidence type="ECO:0000256" key="2">
    <source>
        <dbReference type="ARBA" id="ARBA00001974"/>
    </source>
</evidence>
<feature type="domain" description="FAD-binding FR-type" evidence="14">
    <location>
        <begin position="274"/>
        <end position="518"/>
    </location>
</feature>
<evidence type="ECO:0000256" key="6">
    <source>
        <dbReference type="ARBA" id="ARBA00022691"/>
    </source>
</evidence>
<keyword evidence="4" id="KW-0285">Flavoprotein</keyword>
<organism evidence="15 16">
    <name type="scientific">Lichtheimia corymbifera JMRC:FSU:9682</name>
    <dbReference type="NCBI Taxonomy" id="1263082"/>
    <lineage>
        <taxon>Eukaryota</taxon>
        <taxon>Fungi</taxon>
        <taxon>Fungi incertae sedis</taxon>
        <taxon>Mucoromycota</taxon>
        <taxon>Mucoromycotina</taxon>
        <taxon>Mucoromycetes</taxon>
        <taxon>Mucorales</taxon>
        <taxon>Lichtheimiaceae</taxon>
        <taxon>Lichtheimia</taxon>
    </lineage>
</organism>
<dbReference type="PANTHER" id="PTHR19384">
    <property type="entry name" value="NITRIC OXIDE SYNTHASE-RELATED"/>
    <property type="match status" value="1"/>
</dbReference>
<dbReference type="Pfam" id="PF00258">
    <property type="entry name" value="Flavodoxin_1"/>
    <property type="match status" value="1"/>
</dbReference>
<dbReference type="InterPro" id="IPR001433">
    <property type="entry name" value="OxRdtase_FAD/NAD-bd"/>
</dbReference>
<dbReference type="SUPFAM" id="SSF52343">
    <property type="entry name" value="Ferredoxin reductase-like, C-terminal NADP-linked domain"/>
    <property type="match status" value="1"/>
</dbReference>
<dbReference type="GO" id="GO:0005829">
    <property type="term" value="C:cytosol"/>
    <property type="evidence" value="ECO:0007669"/>
    <property type="project" value="TreeGrafter"/>
</dbReference>
<dbReference type="Pfam" id="PF00175">
    <property type="entry name" value="NAD_binding_1"/>
    <property type="match status" value="1"/>
</dbReference>
<evidence type="ECO:0000256" key="5">
    <source>
        <dbReference type="ARBA" id="ARBA00022643"/>
    </source>
</evidence>
<gene>
    <name evidence="15" type="ORF">LCOR_04307.1</name>
</gene>
<dbReference type="InterPro" id="IPR023173">
    <property type="entry name" value="NADPH_Cyt_P450_Rdtase_alpha"/>
</dbReference>
<dbReference type="FunFam" id="3.40.50.360:FF:000059">
    <property type="entry name" value="5-methyltetrahydrofolate-homocysteine methyltransferase reductase"/>
    <property type="match status" value="1"/>
</dbReference>
<dbReference type="GO" id="GO:0050667">
    <property type="term" value="P:homocysteine metabolic process"/>
    <property type="evidence" value="ECO:0007669"/>
    <property type="project" value="TreeGrafter"/>
</dbReference>
<keyword evidence="5" id="KW-0288">FMN</keyword>
<evidence type="ECO:0000256" key="9">
    <source>
        <dbReference type="ARBA" id="ARBA00023002"/>
    </source>
</evidence>
<dbReference type="InterPro" id="IPR029039">
    <property type="entry name" value="Flavoprotein-like_sf"/>
</dbReference>
<feature type="domain" description="Flavodoxin-like" evidence="13">
    <location>
        <begin position="8"/>
        <end position="149"/>
    </location>
</feature>
<dbReference type="Gene3D" id="2.40.30.10">
    <property type="entry name" value="Translation factors"/>
    <property type="match status" value="1"/>
</dbReference>
<dbReference type="GO" id="GO:0050660">
    <property type="term" value="F:flavin adenine dinucleotide binding"/>
    <property type="evidence" value="ECO:0007669"/>
    <property type="project" value="TreeGrafter"/>
</dbReference>
<evidence type="ECO:0000256" key="11">
    <source>
        <dbReference type="ARBA" id="ARBA00039088"/>
    </source>
</evidence>
<evidence type="ECO:0000313" key="16">
    <source>
        <dbReference type="Proteomes" id="UP000027586"/>
    </source>
</evidence>
<evidence type="ECO:0000259" key="14">
    <source>
        <dbReference type="PROSITE" id="PS51384"/>
    </source>
</evidence>
<dbReference type="Proteomes" id="UP000027586">
    <property type="component" value="Unassembled WGS sequence"/>
</dbReference>
<dbReference type="PRINTS" id="PR00371">
    <property type="entry name" value="FPNCR"/>
</dbReference>
<dbReference type="Gene3D" id="3.40.50.80">
    <property type="entry name" value="Nucleotide-binding domain of ferredoxin-NADP reductase (FNR) module"/>
    <property type="match status" value="1"/>
</dbReference>
<evidence type="ECO:0000313" key="15">
    <source>
        <dbReference type="EMBL" id="CDH52874.1"/>
    </source>
</evidence>
<keyword evidence="3" id="KW-0028">Amino-acid biosynthesis</keyword>
<comment type="cofactor">
    <cofactor evidence="1">
        <name>FMN</name>
        <dbReference type="ChEBI" id="CHEBI:58210"/>
    </cofactor>
</comment>
<name>A0A068RS71_9FUNG</name>
<comment type="cofactor">
    <cofactor evidence="2">
        <name>FAD</name>
        <dbReference type="ChEBI" id="CHEBI:57692"/>
    </cofactor>
</comment>
<dbReference type="Pfam" id="PF00667">
    <property type="entry name" value="FAD_binding_1"/>
    <property type="match status" value="1"/>
</dbReference>
<dbReference type="InterPro" id="IPR039261">
    <property type="entry name" value="FNR_nucleotide-bd"/>
</dbReference>
<dbReference type="Gene3D" id="1.20.990.10">
    <property type="entry name" value="NADPH-cytochrome p450 Reductase, Chain A, domain 3"/>
    <property type="match status" value="1"/>
</dbReference>
<dbReference type="PROSITE" id="PS51384">
    <property type="entry name" value="FAD_FR"/>
    <property type="match status" value="1"/>
</dbReference>
<dbReference type="SUPFAM" id="SSF52218">
    <property type="entry name" value="Flavoproteins"/>
    <property type="match status" value="1"/>
</dbReference>
<evidence type="ECO:0000256" key="7">
    <source>
        <dbReference type="ARBA" id="ARBA00022827"/>
    </source>
</evidence>
<dbReference type="OrthoDB" id="1856718at2759"/>
<dbReference type="EC" id="1.16.1.8" evidence="11"/>
<protein>
    <recommendedName>
        <fullName evidence="12">Methionine synthase reductase</fullName>
        <ecNumber evidence="11">1.16.1.8</ecNumber>
    </recommendedName>
</protein>
<keyword evidence="6" id="KW-0949">S-adenosyl-L-methionine</keyword>
<keyword evidence="7" id="KW-0274">FAD</keyword>
<comment type="caution">
    <text evidence="15">The sequence shown here is derived from an EMBL/GenBank/DDBJ whole genome shotgun (WGS) entry which is preliminary data.</text>
</comment>
<dbReference type="FunFam" id="1.20.990.10:FF:000007">
    <property type="entry name" value="Methionine synthase reductase"/>
    <property type="match status" value="1"/>
</dbReference>
<proteinExistence type="predicted"/>
<evidence type="ECO:0000256" key="12">
    <source>
        <dbReference type="ARBA" id="ARBA00040659"/>
    </source>
</evidence>
<dbReference type="InterPro" id="IPR001094">
    <property type="entry name" value="Flavdoxin-like"/>
</dbReference>
<dbReference type="InterPro" id="IPR017938">
    <property type="entry name" value="Riboflavin_synthase-like_b-brl"/>
</dbReference>
<dbReference type="PRINTS" id="PR00369">
    <property type="entry name" value="FLAVODOXIN"/>
</dbReference>
<dbReference type="InterPro" id="IPR001709">
    <property type="entry name" value="Flavoprot_Pyr_Nucl_cyt_Rdtase"/>
</dbReference>
<dbReference type="SUPFAM" id="SSF63380">
    <property type="entry name" value="Riboflavin synthase domain-like"/>
    <property type="match status" value="1"/>
</dbReference>
<dbReference type="GO" id="GO:0030586">
    <property type="term" value="F:[methionine synthase] reductase (NADPH) activity"/>
    <property type="evidence" value="ECO:0007669"/>
    <property type="project" value="UniProtKB-EC"/>
</dbReference>
<evidence type="ECO:0000256" key="3">
    <source>
        <dbReference type="ARBA" id="ARBA00022605"/>
    </source>
</evidence>
<dbReference type="InterPro" id="IPR003097">
    <property type="entry name" value="CysJ-like_FAD-binding"/>
</dbReference>
<dbReference type="InterPro" id="IPR017927">
    <property type="entry name" value="FAD-bd_FR_type"/>
</dbReference>
<dbReference type="Gene3D" id="3.40.50.360">
    <property type="match status" value="1"/>
</dbReference>
<dbReference type="PROSITE" id="PS50902">
    <property type="entry name" value="FLAVODOXIN_LIKE"/>
    <property type="match status" value="1"/>
</dbReference>
<evidence type="ECO:0000256" key="8">
    <source>
        <dbReference type="ARBA" id="ARBA00022857"/>
    </source>
</evidence>
<dbReference type="AlphaFoldDB" id="A0A068RS71"/>
<dbReference type="PANTHER" id="PTHR19384:SF84">
    <property type="entry name" value="METHIONINE SYNTHASE REDUCTASE"/>
    <property type="match status" value="1"/>
</dbReference>
<sequence>MSELASSFTILWASQTGNAEWIAKNIFSEAKQRGYSGECYAMEEWEKAQLDKVRVLISVVSNTGDGDPPDHSLKFWRYLRRLKQPDYFKDCKIAILGLGDTNYTNFNNTARKLEKRLKDMGATVFHEKGLADDAEGLESVVDPWIEKLWEVLPTVLEKKGDVKEDDKATTKDNNVETVTEKMSKVDINPYSGNARSSEIAPSVDKYLDLPNSLVKKPTLHLGHVLQLDWSGLQPGVQLSGFPRLPASGAKLTRLEGKQRSKDTLPSIDCVVTPTPVTHASVTRVRCLTTHDALKRTLHLVLDVGDQLEFEPGDAFGVIAPNDESLVEELLNVLAPSTTEAYEALYAVEGDSLPTHLSKATSVTLSDLFRYAVDITTPPRKALLRLLADYTSDPQEKSKLMYLCSKQGASQFSSLREQVPTLLDILKTFPSCKPSIERLLDALPAHMPRYYSVANSPLKYPGQVHFAFNVIDYTTTYNVPRKGVATPWLDRLTGYVAARTHDKPDPVSIDIPPSTLTVPIFKKHNSNGFVLPVDTKRPLVLIGPGTGIAPFVGFLEHRQKQRDIRKSMGGVGVHPSRDIQNEFGDIWVYYGFREQAKDYLFEQELKTLQKDGTITELRLAASREQASGKVYVQDLLRQDAARLYDLILNQDAAIYVCGDAKGMAKGVNDALAEMLVQHHQLDIVEANKLLVEWMQSRKYLRDLWA</sequence>
<evidence type="ECO:0000256" key="4">
    <source>
        <dbReference type="ARBA" id="ARBA00022630"/>
    </source>
</evidence>
<evidence type="ECO:0000256" key="10">
    <source>
        <dbReference type="ARBA" id="ARBA00023167"/>
    </source>
</evidence>
<dbReference type="GO" id="GO:0010181">
    <property type="term" value="F:FMN binding"/>
    <property type="evidence" value="ECO:0007669"/>
    <property type="project" value="InterPro"/>
</dbReference>
<dbReference type="GO" id="GO:0009086">
    <property type="term" value="P:methionine biosynthetic process"/>
    <property type="evidence" value="ECO:0007669"/>
    <property type="project" value="UniProtKB-KW"/>
</dbReference>
<keyword evidence="16" id="KW-1185">Reference proteome</keyword>
<accession>A0A068RS71</accession>
<evidence type="ECO:0000256" key="1">
    <source>
        <dbReference type="ARBA" id="ARBA00001917"/>
    </source>
</evidence>
<keyword evidence="10" id="KW-0486">Methionine biosynthesis</keyword>
<dbReference type="InterPro" id="IPR008254">
    <property type="entry name" value="Flavodoxin/NO_synth"/>
</dbReference>
<dbReference type="STRING" id="1263082.A0A068RS71"/>
<evidence type="ECO:0000259" key="13">
    <source>
        <dbReference type="PROSITE" id="PS50902"/>
    </source>
</evidence>
<keyword evidence="9" id="KW-0560">Oxidoreductase</keyword>
<reference evidence="15" key="1">
    <citation type="submission" date="2013-08" db="EMBL/GenBank/DDBJ databases">
        <title>Gene expansion shapes genome architecture in the human pathogen Lichtheimia corymbifera: an evolutionary genomics analysis in the ancient terrestrial Mucorales (Mucoromycotina).</title>
        <authorList>
            <person name="Schwartze V.U."/>
            <person name="Winter S."/>
            <person name="Shelest E."/>
            <person name="Marcet-Houben M."/>
            <person name="Horn F."/>
            <person name="Wehner S."/>
            <person name="Hoffmann K."/>
            <person name="Riege K."/>
            <person name="Sammeth M."/>
            <person name="Nowrousian M."/>
            <person name="Valiante V."/>
            <person name="Linde J."/>
            <person name="Jacobsen I.D."/>
            <person name="Marz M."/>
            <person name="Brakhage A.A."/>
            <person name="Gabaldon T."/>
            <person name="Bocker S."/>
            <person name="Voigt K."/>
        </authorList>
    </citation>
    <scope>NUCLEOTIDE SEQUENCE [LARGE SCALE GENOMIC DNA]</scope>
    <source>
        <strain evidence="15">FSU 9682</strain>
    </source>
</reference>
<keyword evidence="8" id="KW-0521">NADP</keyword>
<dbReference type="EMBL" id="CBTN010000015">
    <property type="protein sequence ID" value="CDH52874.1"/>
    <property type="molecule type" value="Genomic_DNA"/>
</dbReference>